<reference evidence="2 3" key="1">
    <citation type="submission" date="2020-08" db="EMBL/GenBank/DDBJ databases">
        <title>Genomic Encyclopedia of Type Strains, Phase III (KMG-III): the genomes of soil and plant-associated and newly described type strains.</title>
        <authorList>
            <person name="Whitman W."/>
        </authorList>
    </citation>
    <scope>NUCLEOTIDE SEQUENCE [LARGE SCALE GENOMIC DNA]</scope>
    <source>
        <strain evidence="2 3">CECT 3273</strain>
    </source>
</reference>
<sequence>MDGPLGDEPLERCQIGALPGLVGRLVQFPGERRQRSRCDLPDGLPQRGDRGRWTQCGRVAGLPPFAS</sequence>
<comment type="caution">
    <text evidence="2">The sequence shown here is derived from an EMBL/GenBank/DDBJ whole genome shotgun (WGS) entry which is preliminary data.</text>
</comment>
<dbReference type="EMBL" id="JACHJI010000002">
    <property type="protein sequence ID" value="MBB4897315.1"/>
    <property type="molecule type" value="Genomic_DNA"/>
</dbReference>
<evidence type="ECO:0000256" key="1">
    <source>
        <dbReference type="SAM" id="MobiDB-lite"/>
    </source>
</evidence>
<dbReference type="AlphaFoldDB" id="A0A7W7LVP4"/>
<organism evidence="2 3">
    <name type="scientific">Streptomyces griseomycini</name>
    <dbReference type="NCBI Taxonomy" id="66895"/>
    <lineage>
        <taxon>Bacteria</taxon>
        <taxon>Bacillati</taxon>
        <taxon>Actinomycetota</taxon>
        <taxon>Actinomycetes</taxon>
        <taxon>Kitasatosporales</taxon>
        <taxon>Streptomycetaceae</taxon>
        <taxon>Streptomyces</taxon>
    </lineage>
</organism>
<protein>
    <submittedName>
        <fullName evidence="2">Uncharacterized protein</fullName>
    </submittedName>
</protein>
<evidence type="ECO:0000313" key="2">
    <source>
        <dbReference type="EMBL" id="MBB4897315.1"/>
    </source>
</evidence>
<gene>
    <name evidence="2" type="ORF">FHS37_001342</name>
</gene>
<feature type="region of interest" description="Disordered" evidence="1">
    <location>
        <begin position="36"/>
        <end position="56"/>
    </location>
</feature>
<dbReference type="Proteomes" id="UP000579523">
    <property type="component" value="Unassembled WGS sequence"/>
</dbReference>
<evidence type="ECO:0000313" key="3">
    <source>
        <dbReference type="Proteomes" id="UP000579523"/>
    </source>
</evidence>
<keyword evidence="3" id="KW-1185">Reference proteome</keyword>
<name>A0A7W7LVP4_9ACTN</name>
<proteinExistence type="predicted"/>
<accession>A0A7W7LVP4</accession>